<keyword evidence="5" id="KW-1185">Reference proteome</keyword>
<dbReference type="AlphaFoldDB" id="A0A0C4WJQ4"/>
<feature type="region of interest" description="Disordered" evidence="1">
    <location>
        <begin position="193"/>
        <end position="227"/>
    </location>
</feature>
<feature type="chain" id="PRO_5002173191" evidence="2">
    <location>
        <begin position="20"/>
        <end position="239"/>
    </location>
</feature>
<proteinExistence type="predicted"/>
<dbReference type="Pfam" id="PF03886">
    <property type="entry name" value="ABC_trans_aux"/>
    <property type="match status" value="1"/>
</dbReference>
<evidence type="ECO:0000259" key="3">
    <source>
        <dbReference type="Pfam" id="PF03886"/>
    </source>
</evidence>
<evidence type="ECO:0000313" key="5">
    <source>
        <dbReference type="Proteomes" id="UP000068210"/>
    </source>
</evidence>
<organism evidence="4 5">
    <name type="scientific">Azotobacter chroococcum NCIMB 8003</name>
    <dbReference type="NCBI Taxonomy" id="1328314"/>
    <lineage>
        <taxon>Bacteria</taxon>
        <taxon>Pseudomonadati</taxon>
        <taxon>Pseudomonadota</taxon>
        <taxon>Gammaproteobacteria</taxon>
        <taxon>Pseudomonadales</taxon>
        <taxon>Pseudomonadaceae</taxon>
        <taxon>Azotobacter</taxon>
    </lineage>
</organism>
<name>A0A0C4WJQ4_9GAMM</name>
<dbReference type="SUPFAM" id="SSF159594">
    <property type="entry name" value="XCC0632-like"/>
    <property type="match status" value="1"/>
</dbReference>
<keyword evidence="2" id="KW-0732">Signal</keyword>
<keyword evidence="4" id="KW-0449">Lipoprotein</keyword>
<gene>
    <name evidence="4" type="ORF">Achr_7500</name>
</gene>
<feature type="domain" description="ABC-type transport auxiliary lipoprotein component" evidence="3">
    <location>
        <begin position="40"/>
        <end position="186"/>
    </location>
</feature>
<dbReference type="PROSITE" id="PS51257">
    <property type="entry name" value="PROKAR_LIPOPROTEIN"/>
    <property type="match status" value="1"/>
</dbReference>
<evidence type="ECO:0000313" key="4">
    <source>
        <dbReference type="EMBL" id="AJE20249.1"/>
    </source>
</evidence>
<evidence type="ECO:0000256" key="1">
    <source>
        <dbReference type="SAM" id="MobiDB-lite"/>
    </source>
</evidence>
<evidence type="ECO:0000256" key="2">
    <source>
        <dbReference type="SAM" id="SignalP"/>
    </source>
</evidence>
<dbReference type="InterPro" id="IPR005586">
    <property type="entry name" value="ABC_trans_aux"/>
</dbReference>
<protein>
    <submittedName>
        <fullName evidence="4">Lipoprotein</fullName>
    </submittedName>
</protein>
<dbReference type="KEGG" id="acx:Achr_7500"/>
<dbReference type="Proteomes" id="UP000068210">
    <property type="component" value="Chromosome"/>
</dbReference>
<dbReference type="STRING" id="1328314.Achr_7500"/>
<feature type="signal peptide" evidence="2">
    <location>
        <begin position="1"/>
        <end position="19"/>
    </location>
</feature>
<dbReference type="EMBL" id="CP010415">
    <property type="protein sequence ID" value="AJE20249.1"/>
    <property type="molecule type" value="Genomic_DNA"/>
</dbReference>
<dbReference type="RefSeq" id="WP_039802010.1">
    <property type="nucleotide sequence ID" value="NZ_CP010415.1"/>
</dbReference>
<accession>A0A0C4WJQ4</accession>
<reference evidence="4 5" key="1">
    <citation type="journal article" date="2015" name="PLoS ONE">
        <title>Azotobacter Genomes: The Genome of Azotobacter chroococcum NCIMB 8003 (ATCC 4412).</title>
        <authorList>
            <person name="Robson R.L."/>
            <person name="Jones R."/>
            <person name="Robson R.M."/>
            <person name="Schwartz A."/>
            <person name="Richardson T.H."/>
        </authorList>
    </citation>
    <scope>NUCLEOTIDE SEQUENCE [LARGE SCALE GENOMIC DNA]</scope>
    <source>
        <strain evidence="4 5">NCIMB 8003</strain>
    </source>
</reference>
<sequence length="239" mass="26627">MRFPRFRLLVLLAALSLLGACSFRPTTTLYRLDGGDPAIPERNGMAVLLGPVTLADYLRQDTLLVQRHEDGSLSTARNARWAGDLKADIDQLLLRQLAWRLDSHRLVPEPGAPGFKPDVQVQLNITRLDSGPKQPAVLEAQWRLLDRQGRLRESRLIRLEESHQNSSADQVRAQSVVLQRLAEQLAAAIQPLAKQQTSAPAPEPRKTARAAAPKVEKKPPQVPDIPIVSPTRDVEVFRF</sequence>
<dbReference type="HOGENOM" id="CLU_096001_2_2_6"/>
<dbReference type="Gene3D" id="3.40.50.10610">
    <property type="entry name" value="ABC-type transport auxiliary lipoprotein component"/>
    <property type="match status" value="1"/>
</dbReference>